<dbReference type="HOGENOM" id="CLU_1826581_0_0_1"/>
<dbReference type="InParanoid" id="A0A0C3F0J6"/>
<protein>
    <submittedName>
        <fullName evidence="2">Uncharacterized protein</fullName>
    </submittedName>
</protein>
<feature type="compositionally biased region" description="Polar residues" evidence="1">
    <location>
        <begin position="72"/>
        <end position="83"/>
    </location>
</feature>
<proteinExistence type="predicted"/>
<dbReference type="STRING" id="765440.A0A0C3F0J6"/>
<evidence type="ECO:0000256" key="1">
    <source>
        <dbReference type="SAM" id="MobiDB-lite"/>
    </source>
</evidence>
<feature type="compositionally biased region" description="Basic and acidic residues" evidence="1">
    <location>
        <begin position="123"/>
        <end position="134"/>
    </location>
</feature>
<dbReference type="AlphaFoldDB" id="A0A0C3F0J6"/>
<feature type="region of interest" description="Disordered" evidence="1">
    <location>
        <begin position="22"/>
        <end position="134"/>
    </location>
</feature>
<dbReference type="Proteomes" id="UP000054166">
    <property type="component" value="Unassembled WGS sequence"/>
</dbReference>
<reference evidence="3" key="2">
    <citation type="submission" date="2015-01" db="EMBL/GenBank/DDBJ databases">
        <title>Evolutionary Origins and Diversification of the Mycorrhizal Mutualists.</title>
        <authorList>
            <consortium name="DOE Joint Genome Institute"/>
            <consortium name="Mycorrhizal Genomics Consortium"/>
            <person name="Kohler A."/>
            <person name="Kuo A."/>
            <person name="Nagy L.G."/>
            <person name="Floudas D."/>
            <person name="Copeland A."/>
            <person name="Barry K.W."/>
            <person name="Cichocki N."/>
            <person name="Veneault-Fourrey C."/>
            <person name="LaButti K."/>
            <person name="Lindquist E.A."/>
            <person name="Lipzen A."/>
            <person name="Lundell T."/>
            <person name="Morin E."/>
            <person name="Murat C."/>
            <person name="Riley R."/>
            <person name="Ohm R."/>
            <person name="Sun H."/>
            <person name="Tunlid A."/>
            <person name="Henrissat B."/>
            <person name="Grigoriev I.V."/>
            <person name="Hibbett D.S."/>
            <person name="Martin F."/>
        </authorList>
    </citation>
    <scope>NUCLEOTIDE SEQUENCE [LARGE SCALE GENOMIC DNA]</scope>
    <source>
        <strain evidence="3">F 1598</strain>
    </source>
</reference>
<reference evidence="2 3" key="1">
    <citation type="submission" date="2014-04" db="EMBL/GenBank/DDBJ databases">
        <authorList>
            <consortium name="DOE Joint Genome Institute"/>
            <person name="Kuo A."/>
            <person name="Tarkka M."/>
            <person name="Buscot F."/>
            <person name="Kohler A."/>
            <person name="Nagy L.G."/>
            <person name="Floudas D."/>
            <person name="Copeland A."/>
            <person name="Barry K.W."/>
            <person name="Cichocki N."/>
            <person name="Veneault-Fourrey C."/>
            <person name="LaButti K."/>
            <person name="Lindquist E.A."/>
            <person name="Lipzen A."/>
            <person name="Lundell T."/>
            <person name="Morin E."/>
            <person name="Murat C."/>
            <person name="Sun H."/>
            <person name="Tunlid A."/>
            <person name="Henrissat B."/>
            <person name="Grigoriev I.V."/>
            <person name="Hibbett D.S."/>
            <person name="Martin F."/>
            <person name="Nordberg H.P."/>
            <person name="Cantor M.N."/>
            <person name="Hua S.X."/>
        </authorList>
    </citation>
    <scope>NUCLEOTIDE SEQUENCE [LARGE SCALE GENOMIC DNA]</scope>
    <source>
        <strain evidence="2 3">F 1598</strain>
    </source>
</reference>
<dbReference type="EMBL" id="KN833017">
    <property type="protein sequence ID" value="KIM78315.1"/>
    <property type="molecule type" value="Genomic_DNA"/>
</dbReference>
<feature type="compositionally biased region" description="Basic and acidic residues" evidence="1">
    <location>
        <begin position="84"/>
        <end position="101"/>
    </location>
</feature>
<organism evidence="2 3">
    <name type="scientific">Piloderma croceum (strain F 1598)</name>
    <dbReference type="NCBI Taxonomy" id="765440"/>
    <lineage>
        <taxon>Eukaryota</taxon>
        <taxon>Fungi</taxon>
        <taxon>Dikarya</taxon>
        <taxon>Basidiomycota</taxon>
        <taxon>Agaricomycotina</taxon>
        <taxon>Agaricomycetes</taxon>
        <taxon>Agaricomycetidae</taxon>
        <taxon>Atheliales</taxon>
        <taxon>Atheliaceae</taxon>
        <taxon>Piloderma</taxon>
    </lineage>
</organism>
<evidence type="ECO:0000313" key="3">
    <source>
        <dbReference type="Proteomes" id="UP000054166"/>
    </source>
</evidence>
<sequence>MFSVSKRIRLSVLSGHLRSFHVSRSMSSDKRAHSADDYFKDVDTNPPADSTMHRVDSGSENAQRPHEPPSGKWSQAGTQTNEYRTVDRKEPYDAPGKDRGAKTGYGGVKDSTEKAGRTGSPDEGPHAKDAGGRK</sequence>
<name>A0A0C3F0J6_PILCF</name>
<keyword evidence="3" id="KW-1185">Reference proteome</keyword>
<feature type="compositionally biased region" description="Basic and acidic residues" evidence="1">
    <location>
        <begin position="51"/>
        <end position="69"/>
    </location>
</feature>
<feature type="compositionally biased region" description="Basic and acidic residues" evidence="1">
    <location>
        <begin position="27"/>
        <end position="43"/>
    </location>
</feature>
<evidence type="ECO:0000313" key="2">
    <source>
        <dbReference type="EMBL" id="KIM78315.1"/>
    </source>
</evidence>
<accession>A0A0C3F0J6</accession>
<gene>
    <name evidence="2" type="ORF">PILCRDRAFT_824530</name>
</gene>
<dbReference type="OrthoDB" id="2687798at2759"/>